<reference evidence="1" key="2">
    <citation type="journal article" date="2024" name="Plant">
        <title>Genomic evolution and insights into agronomic trait innovations of Sesamum species.</title>
        <authorList>
            <person name="Miao H."/>
            <person name="Wang L."/>
            <person name="Qu L."/>
            <person name="Liu H."/>
            <person name="Sun Y."/>
            <person name="Le M."/>
            <person name="Wang Q."/>
            <person name="Wei S."/>
            <person name="Zheng Y."/>
            <person name="Lin W."/>
            <person name="Duan Y."/>
            <person name="Cao H."/>
            <person name="Xiong S."/>
            <person name="Wang X."/>
            <person name="Wei L."/>
            <person name="Li C."/>
            <person name="Ma Q."/>
            <person name="Ju M."/>
            <person name="Zhao R."/>
            <person name="Li G."/>
            <person name="Mu C."/>
            <person name="Tian Q."/>
            <person name="Mei H."/>
            <person name="Zhang T."/>
            <person name="Gao T."/>
            <person name="Zhang H."/>
        </authorList>
    </citation>
    <scope>NUCLEOTIDE SEQUENCE</scope>
    <source>
        <strain evidence="1">G01</strain>
    </source>
</reference>
<reference evidence="1" key="1">
    <citation type="submission" date="2020-06" db="EMBL/GenBank/DDBJ databases">
        <authorList>
            <person name="Li T."/>
            <person name="Hu X."/>
            <person name="Zhang T."/>
            <person name="Song X."/>
            <person name="Zhang H."/>
            <person name="Dai N."/>
            <person name="Sheng W."/>
            <person name="Hou X."/>
            <person name="Wei L."/>
        </authorList>
    </citation>
    <scope>NUCLEOTIDE SEQUENCE</scope>
    <source>
        <strain evidence="1">G01</strain>
        <tissue evidence="1">Leaf</tissue>
    </source>
</reference>
<protein>
    <recommendedName>
        <fullName evidence="2">Transposase</fullName>
    </recommendedName>
</protein>
<sequence>MNPLEEIAVHNQQPIERRIIFFIMRKGIAFPNQKRFLSADFSTSCRFLEWVSGIGFLESVFLNGFLAFLKCNVRIEGLCKGVTGEESEKFAIGVGKTLL</sequence>
<gene>
    <name evidence="1" type="ORF">Sangu_0316800</name>
</gene>
<dbReference type="EMBL" id="JACGWK010000002">
    <property type="protein sequence ID" value="KAL0369987.1"/>
    <property type="molecule type" value="Genomic_DNA"/>
</dbReference>
<evidence type="ECO:0008006" key="2">
    <source>
        <dbReference type="Google" id="ProtNLM"/>
    </source>
</evidence>
<dbReference type="AlphaFoldDB" id="A0AAW2QPV1"/>
<comment type="caution">
    <text evidence="1">The sequence shown here is derived from an EMBL/GenBank/DDBJ whole genome shotgun (WGS) entry which is preliminary data.</text>
</comment>
<organism evidence="1">
    <name type="scientific">Sesamum angustifolium</name>
    <dbReference type="NCBI Taxonomy" id="2727405"/>
    <lineage>
        <taxon>Eukaryota</taxon>
        <taxon>Viridiplantae</taxon>
        <taxon>Streptophyta</taxon>
        <taxon>Embryophyta</taxon>
        <taxon>Tracheophyta</taxon>
        <taxon>Spermatophyta</taxon>
        <taxon>Magnoliopsida</taxon>
        <taxon>eudicotyledons</taxon>
        <taxon>Gunneridae</taxon>
        <taxon>Pentapetalae</taxon>
        <taxon>asterids</taxon>
        <taxon>lamiids</taxon>
        <taxon>Lamiales</taxon>
        <taxon>Pedaliaceae</taxon>
        <taxon>Sesamum</taxon>
    </lineage>
</organism>
<accession>A0AAW2QPV1</accession>
<evidence type="ECO:0000313" key="1">
    <source>
        <dbReference type="EMBL" id="KAL0369987.1"/>
    </source>
</evidence>
<proteinExistence type="predicted"/>
<name>A0AAW2QPV1_9LAMI</name>